<dbReference type="Gene3D" id="3.30.470.20">
    <property type="entry name" value="ATP-grasp fold, B domain"/>
    <property type="match status" value="1"/>
</dbReference>
<dbReference type="EMBL" id="DYUZ01000031">
    <property type="protein sequence ID" value="HJG37950.1"/>
    <property type="molecule type" value="Genomic_DNA"/>
</dbReference>
<dbReference type="GO" id="GO:0018169">
    <property type="term" value="F:ribosomal S6-glutamic acid ligase activity"/>
    <property type="evidence" value="ECO:0007669"/>
    <property type="project" value="TreeGrafter"/>
</dbReference>
<dbReference type="RefSeq" id="WP_273191079.1">
    <property type="nucleotide sequence ID" value="NZ_DYUZ01000031.1"/>
</dbReference>
<proteinExistence type="predicted"/>
<evidence type="ECO:0000256" key="1">
    <source>
        <dbReference type="PROSITE-ProRule" id="PRU00409"/>
    </source>
</evidence>
<feature type="domain" description="ATP-grasp" evidence="2">
    <location>
        <begin position="136"/>
        <end position="316"/>
    </location>
</feature>
<organism evidence="3 4">
    <name type="scientific">Enorma phocaeensis</name>
    <dbReference type="NCBI Taxonomy" id="1871019"/>
    <lineage>
        <taxon>Bacteria</taxon>
        <taxon>Bacillati</taxon>
        <taxon>Actinomycetota</taxon>
        <taxon>Coriobacteriia</taxon>
        <taxon>Coriobacteriales</taxon>
        <taxon>Coriobacteriaceae</taxon>
        <taxon>Enorma</taxon>
    </lineage>
</organism>
<reference evidence="3" key="1">
    <citation type="journal article" date="2021" name="PeerJ">
        <title>Extensive microbial diversity within the chicken gut microbiome revealed by metagenomics and culture.</title>
        <authorList>
            <person name="Gilroy R."/>
            <person name="Ravi A."/>
            <person name="Getino M."/>
            <person name="Pursley I."/>
            <person name="Horton D.L."/>
            <person name="Alikhan N.F."/>
            <person name="Baker D."/>
            <person name="Gharbi K."/>
            <person name="Hall N."/>
            <person name="Watson M."/>
            <person name="Adriaenssens E.M."/>
            <person name="Foster-Nyarko E."/>
            <person name="Jarju S."/>
            <person name="Secka A."/>
            <person name="Antonio M."/>
            <person name="Oren A."/>
            <person name="Chaudhuri R.R."/>
            <person name="La Ragione R."/>
            <person name="Hildebrand F."/>
            <person name="Pallen M.J."/>
        </authorList>
    </citation>
    <scope>NUCLEOTIDE SEQUENCE</scope>
    <source>
        <strain evidence="3">ChiHjej13B12-9602</strain>
    </source>
</reference>
<dbReference type="Proteomes" id="UP000753256">
    <property type="component" value="Unassembled WGS sequence"/>
</dbReference>
<accession>A0A921IXR7</accession>
<dbReference type="GO" id="GO:0005524">
    <property type="term" value="F:ATP binding"/>
    <property type="evidence" value="ECO:0007669"/>
    <property type="project" value="UniProtKB-UniRule"/>
</dbReference>
<keyword evidence="1" id="KW-0067">ATP-binding</keyword>
<protein>
    <recommendedName>
        <fullName evidence="2">ATP-grasp domain-containing protein</fullName>
    </recommendedName>
</protein>
<dbReference type="PROSITE" id="PS50975">
    <property type="entry name" value="ATP_GRASP"/>
    <property type="match status" value="1"/>
</dbReference>
<dbReference type="GO" id="GO:0009432">
    <property type="term" value="P:SOS response"/>
    <property type="evidence" value="ECO:0007669"/>
    <property type="project" value="TreeGrafter"/>
</dbReference>
<gene>
    <name evidence="3" type="ORF">K8V70_08865</name>
</gene>
<dbReference type="InterPro" id="IPR011761">
    <property type="entry name" value="ATP-grasp"/>
</dbReference>
<evidence type="ECO:0000313" key="4">
    <source>
        <dbReference type="Proteomes" id="UP000753256"/>
    </source>
</evidence>
<sequence>MEHSTATAACDPAGEACDSAVPAGQVAYVADGPAAGAAWVGVLYESSEWSDFKLAQELAALDVPVRMIDMERVDAVEAALACRLLASRVFASALARGHAASHVRMAELIDRAGERGVVLINRGRAHAYEVSKRLATETLGREGIAVPAVYACAVPGAINPATLPYPCIIKPDCGGRSARTAMMRDAVEAQAFLAAAPSTTVFIVESFERARAGYLTRIEIVGGRVAHAHRRSVAANGLSSYHFGSTFEPYTDCPDSVCTAAEQAAALLGFELGSFDVIETEAAPVFIDANSVSNVSADCEELLGYDLMAEHAAYIAGRYRALFG</sequence>
<keyword evidence="1" id="KW-0547">Nucleotide-binding</keyword>
<reference evidence="3" key="2">
    <citation type="submission" date="2021-09" db="EMBL/GenBank/DDBJ databases">
        <authorList>
            <person name="Gilroy R."/>
        </authorList>
    </citation>
    <scope>NUCLEOTIDE SEQUENCE</scope>
    <source>
        <strain evidence="3">ChiHjej13B12-9602</strain>
    </source>
</reference>
<dbReference type="GO" id="GO:0005737">
    <property type="term" value="C:cytoplasm"/>
    <property type="evidence" value="ECO:0007669"/>
    <property type="project" value="TreeGrafter"/>
</dbReference>
<evidence type="ECO:0000259" key="2">
    <source>
        <dbReference type="PROSITE" id="PS50975"/>
    </source>
</evidence>
<comment type="caution">
    <text evidence="3">The sequence shown here is derived from an EMBL/GenBank/DDBJ whole genome shotgun (WGS) entry which is preliminary data.</text>
</comment>
<dbReference type="GO" id="GO:0046872">
    <property type="term" value="F:metal ion binding"/>
    <property type="evidence" value="ECO:0007669"/>
    <property type="project" value="InterPro"/>
</dbReference>
<evidence type="ECO:0000313" key="3">
    <source>
        <dbReference type="EMBL" id="HJG37950.1"/>
    </source>
</evidence>
<dbReference type="AlphaFoldDB" id="A0A921IXR7"/>
<name>A0A921IXR7_9ACTN</name>
<dbReference type="PANTHER" id="PTHR21621">
    <property type="entry name" value="RIBOSOMAL PROTEIN S6 MODIFICATION PROTEIN"/>
    <property type="match status" value="1"/>
</dbReference>
<dbReference type="SUPFAM" id="SSF56059">
    <property type="entry name" value="Glutathione synthetase ATP-binding domain-like"/>
    <property type="match status" value="1"/>
</dbReference>
<dbReference type="PANTHER" id="PTHR21621:SF0">
    <property type="entry name" value="BETA-CITRYLGLUTAMATE SYNTHASE B-RELATED"/>
    <property type="match status" value="1"/>
</dbReference>